<comment type="similarity">
    <text evidence="2">Belongs to the KHG/KDPG aldolase family.</text>
</comment>
<evidence type="ECO:0000313" key="7">
    <source>
        <dbReference type="Proteomes" id="UP001632038"/>
    </source>
</evidence>
<keyword evidence="4" id="KW-0456">Lyase</keyword>
<dbReference type="GO" id="GO:0016829">
    <property type="term" value="F:lyase activity"/>
    <property type="evidence" value="ECO:0007669"/>
    <property type="project" value="UniProtKB-KW"/>
</dbReference>
<dbReference type="AlphaFoldDB" id="A0ABD3CT93"/>
<keyword evidence="7" id="KW-1185">Reference proteome</keyword>
<dbReference type="PANTHER" id="PTHR30246:SF1">
    <property type="entry name" value="2-DEHYDRO-3-DEOXY-6-PHOSPHOGALACTONATE ALDOLASE-RELATED"/>
    <property type="match status" value="1"/>
</dbReference>
<comment type="pathway">
    <text evidence="1">Carbohydrate acid metabolism.</text>
</comment>
<comment type="subunit">
    <text evidence="3">Homotrimer.</text>
</comment>
<evidence type="ECO:0000256" key="4">
    <source>
        <dbReference type="ARBA" id="ARBA00023239"/>
    </source>
</evidence>
<proteinExistence type="inferred from homology"/>
<sequence>MTSIFSAMVGSHLPERLERDFHIYRVTYFALIYDAVEVYSLASLGVGTILNRADAKDAFKLGAKFLMSPARAKGILDDVAEGQALYIPGATTPTEKLCCFATSSTPARDNRANIHECGTSAFFILEYDVVSEMNLNGKKLEYKWDSDLSQLLHNVPDKLKYFC</sequence>
<protein>
    <submittedName>
        <fullName evidence="6">Uncharacterized protein</fullName>
    </submittedName>
</protein>
<evidence type="ECO:0000256" key="2">
    <source>
        <dbReference type="ARBA" id="ARBA00006906"/>
    </source>
</evidence>
<organism evidence="6 7">
    <name type="scientific">Castilleja foliolosa</name>
    <dbReference type="NCBI Taxonomy" id="1961234"/>
    <lineage>
        <taxon>Eukaryota</taxon>
        <taxon>Viridiplantae</taxon>
        <taxon>Streptophyta</taxon>
        <taxon>Embryophyta</taxon>
        <taxon>Tracheophyta</taxon>
        <taxon>Spermatophyta</taxon>
        <taxon>Magnoliopsida</taxon>
        <taxon>eudicotyledons</taxon>
        <taxon>Gunneridae</taxon>
        <taxon>Pentapetalae</taxon>
        <taxon>asterids</taxon>
        <taxon>lamiids</taxon>
        <taxon>Lamiales</taxon>
        <taxon>Orobanchaceae</taxon>
        <taxon>Pedicularideae</taxon>
        <taxon>Castillejinae</taxon>
        <taxon>Castilleja</taxon>
    </lineage>
</organism>
<evidence type="ECO:0000313" key="6">
    <source>
        <dbReference type="EMBL" id="KAL3633218.1"/>
    </source>
</evidence>
<comment type="caution">
    <text evidence="6">The sequence shown here is derived from an EMBL/GenBank/DDBJ whole genome shotgun (WGS) entry which is preliminary data.</text>
</comment>
<evidence type="ECO:0000256" key="5">
    <source>
        <dbReference type="ARBA" id="ARBA00023277"/>
    </source>
</evidence>
<evidence type="ECO:0000256" key="1">
    <source>
        <dbReference type="ARBA" id="ARBA00004761"/>
    </source>
</evidence>
<dbReference type="PANTHER" id="PTHR30246">
    <property type="entry name" value="2-KETO-3-DEOXY-6-PHOSPHOGLUCONATE ALDOLASE"/>
    <property type="match status" value="1"/>
</dbReference>
<evidence type="ECO:0000256" key="3">
    <source>
        <dbReference type="ARBA" id="ARBA00011233"/>
    </source>
</evidence>
<dbReference type="SUPFAM" id="SSF51569">
    <property type="entry name" value="Aldolase"/>
    <property type="match status" value="1"/>
</dbReference>
<dbReference type="InterPro" id="IPR000887">
    <property type="entry name" value="Aldlse_KDPG_KHG"/>
</dbReference>
<reference evidence="7" key="1">
    <citation type="journal article" date="2024" name="IScience">
        <title>Strigolactones Initiate the Formation of Haustorium-like Structures in Castilleja.</title>
        <authorList>
            <person name="Buerger M."/>
            <person name="Peterson D."/>
            <person name="Chory J."/>
        </authorList>
    </citation>
    <scope>NUCLEOTIDE SEQUENCE [LARGE SCALE GENOMIC DNA]</scope>
</reference>
<dbReference type="Proteomes" id="UP001632038">
    <property type="component" value="Unassembled WGS sequence"/>
</dbReference>
<dbReference type="InterPro" id="IPR013785">
    <property type="entry name" value="Aldolase_TIM"/>
</dbReference>
<dbReference type="EMBL" id="JAVIJP010000031">
    <property type="protein sequence ID" value="KAL3633218.1"/>
    <property type="molecule type" value="Genomic_DNA"/>
</dbReference>
<gene>
    <name evidence="6" type="ORF">CASFOL_022980</name>
</gene>
<dbReference type="Gene3D" id="3.20.20.70">
    <property type="entry name" value="Aldolase class I"/>
    <property type="match status" value="1"/>
</dbReference>
<accession>A0ABD3CT93</accession>
<name>A0ABD3CT93_9LAMI</name>
<keyword evidence="5" id="KW-0119">Carbohydrate metabolism</keyword>